<gene>
    <name evidence="2" type="ORF">BJ508DRAFT_155052</name>
</gene>
<organism evidence="2 3">
    <name type="scientific">Ascobolus immersus RN42</name>
    <dbReference type="NCBI Taxonomy" id="1160509"/>
    <lineage>
        <taxon>Eukaryota</taxon>
        <taxon>Fungi</taxon>
        <taxon>Dikarya</taxon>
        <taxon>Ascomycota</taxon>
        <taxon>Pezizomycotina</taxon>
        <taxon>Pezizomycetes</taxon>
        <taxon>Pezizales</taxon>
        <taxon>Ascobolaceae</taxon>
        <taxon>Ascobolus</taxon>
    </lineage>
</organism>
<proteinExistence type="predicted"/>
<protein>
    <submittedName>
        <fullName evidence="2">Uncharacterized protein</fullName>
    </submittedName>
</protein>
<keyword evidence="3" id="KW-1185">Reference proteome</keyword>
<accession>A0A3N4HXQ9</accession>
<evidence type="ECO:0000313" key="2">
    <source>
        <dbReference type="EMBL" id="RPA78642.1"/>
    </source>
</evidence>
<evidence type="ECO:0000313" key="3">
    <source>
        <dbReference type="Proteomes" id="UP000275078"/>
    </source>
</evidence>
<feature type="region of interest" description="Disordered" evidence="1">
    <location>
        <begin position="31"/>
        <end position="60"/>
    </location>
</feature>
<dbReference type="Proteomes" id="UP000275078">
    <property type="component" value="Unassembled WGS sequence"/>
</dbReference>
<dbReference type="EMBL" id="ML119709">
    <property type="protein sequence ID" value="RPA78642.1"/>
    <property type="molecule type" value="Genomic_DNA"/>
</dbReference>
<sequence length="147" mass="16302">MTGADWVKGPTDSVRSRVGWMGSREARRLSPLLFSPGGSRREGDISRSGEVGPQAETDSLRRKTLRSHFSWISLDTFISTLVFASLAARSPALPNWRHHGSSGEKRKDDHHRTFTRRPLGLTFNFSAATAVSEVRERAEKACFGSCV</sequence>
<evidence type="ECO:0000256" key="1">
    <source>
        <dbReference type="SAM" id="MobiDB-lite"/>
    </source>
</evidence>
<name>A0A3N4HXQ9_ASCIM</name>
<reference evidence="2 3" key="1">
    <citation type="journal article" date="2018" name="Nat. Ecol. Evol.">
        <title>Pezizomycetes genomes reveal the molecular basis of ectomycorrhizal truffle lifestyle.</title>
        <authorList>
            <person name="Murat C."/>
            <person name="Payen T."/>
            <person name="Noel B."/>
            <person name="Kuo A."/>
            <person name="Morin E."/>
            <person name="Chen J."/>
            <person name="Kohler A."/>
            <person name="Krizsan K."/>
            <person name="Balestrini R."/>
            <person name="Da Silva C."/>
            <person name="Montanini B."/>
            <person name="Hainaut M."/>
            <person name="Levati E."/>
            <person name="Barry K.W."/>
            <person name="Belfiori B."/>
            <person name="Cichocki N."/>
            <person name="Clum A."/>
            <person name="Dockter R.B."/>
            <person name="Fauchery L."/>
            <person name="Guy J."/>
            <person name="Iotti M."/>
            <person name="Le Tacon F."/>
            <person name="Lindquist E.A."/>
            <person name="Lipzen A."/>
            <person name="Malagnac F."/>
            <person name="Mello A."/>
            <person name="Molinier V."/>
            <person name="Miyauchi S."/>
            <person name="Poulain J."/>
            <person name="Riccioni C."/>
            <person name="Rubini A."/>
            <person name="Sitrit Y."/>
            <person name="Splivallo R."/>
            <person name="Traeger S."/>
            <person name="Wang M."/>
            <person name="Zifcakova L."/>
            <person name="Wipf D."/>
            <person name="Zambonelli A."/>
            <person name="Paolocci F."/>
            <person name="Nowrousian M."/>
            <person name="Ottonello S."/>
            <person name="Baldrian P."/>
            <person name="Spatafora J.W."/>
            <person name="Henrissat B."/>
            <person name="Nagy L.G."/>
            <person name="Aury J.M."/>
            <person name="Wincker P."/>
            <person name="Grigoriev I.V."/>
            <person name="Bonfante P."/>
            <person name="Martin F.M."/>
        </authorList>
    </citation>
    <scope>NUCLEOTIDE SEQUENCE [LARGE SCALE GENOMIC DNA]</scope>
    <source>
        <strain evidence="2 3">RN42</strain>
    </source>
</reference>
<dbReference type="AlphaFoldDB" id="A0A3N4HXQ9"/>